<reference evidence="1" key="1">
    <citation type="submission" date="2018-05" db="EMBL/GenBank/DDBJ databases">
        <authorList>
            <person name="Lanie J.A."/>
            <person name="Ng W.-L."/>
            <person name="Kazmierczak K.M."/>
            <person name="Andrzejewski T.M."/>
            <person name="Davidsen T.M."/>
            <person name="Wayne K.J."/>
            <person name="Tettelin H."/>
            <person name="Glass J.I."/>
            <person name="Rusch D."/>
            <person name="Podicherti R."/>
            <person name="Tsui H.-C.T."/>
            <person name="Winkler M.E."/>
        </authorList>
    </citation>
    <scope>NUCLEOTIDE SEQUENCE</scope>
</reference>
<protein>
    <recommendedName>
        <fullName evidence="2">Cadherin domain-containing protein</fullName>
    </recommendedName>
</protein>
<evidence type="ECO:0008006" key="2">
    <source>
        <dbReference type="Google" id="ProtNLM"/>
    </source>
</evidence>
<sequence>MIVEIDTVSSDTVVAYFNSALNYNGSHGVIFIAQDPGGAFDEDTIMVTVKAENDAPVISEIPLTEVTENDSIYMKFGTFTTDVDDDSLTFIISATTNEDKISISESTYTNSDSSYKVWFSPEKLWSQEATIQVIVTDDEDSDTATFTLDVLRVPRPEIKVAVVQNNAFSNYLQVIVSDTVEMTKIITLEVQNEDIDLDTIADYTWAGDFNFITAGNYSIDVLAIADVGDTVVTELIALAAAREASRWFGRSVDGRFSVAGDPGSVSYDQSFIIVDSSLFAHDFIDQAS</sequence>
<dbReference type="Pfam" id="PF17963">
    <property type="entry name" value="Big_9"/>
    <property type="match status" value="1"/>
</dbReference>
<dbReference type="AlphaFoldDB" id="A0A382UEB1"/>
<dbReference type="Gene3D" id="2.60.40.10">
    <property type="entry name" value="Immunoglobulins"/>
    <property type="match status" value="1"/>
</dbReference>
<dbReference type="InterPro" id="IPR013783">
    <property type="entry name" value="Ig-like_fold"/>
</dbReference>
<feature type="non-terminal residue" evidence="1">
    <location>
        <position position="288"/>
    </location>
</feature>
<name>A0A382UEB1_9ZZZZ</name>
<organism evidence="1">
    <name type="scientific">marine metagenome</name>
    <dbReference type="NCBI Taxonomy" id="408172"/>
    <lineage>
        <taxon>unclassified sequences</taxon>
        <taxon>metagenomes</taxon>
        <taxon>ecological metagenomes</taxon>
    </lineage>
</organism>
<dbReference type="EMBL" id="UINC01143247">
    <property type="protein sequence ID" value="SVD32058.1"/>
    <property type="molecule type" value="Genomic_DNA"/>
</dbReference>
<gene>
    <name evidence="1" type="ORF">METZ01_LOCUS384912</name>
</gene>
<accession>A0A382UEB1</accession>
<proteinExistence type="predicted"/>
<evidence type="ECO:0000313" key="1">
    <source>
        <dbReference type="EMBL" id="SVD32058.1"/>
    </source>
</evidence>